<reference evidence="1" key="1">
    <citation type="submission" date="2006-03" db="EMBL/GenBank/DDBJ databases">
        <authorList>
            <person name="Bowman J."/>
            <person name="Ferriera S."/>
            <person name="Johnson J."/>
            <person name="Kravitz S."/>
            <person name="Halpern A."/>
            <person name="Remington K."/>
            <person name="Beeson K."/>
            <person name="Tran B."/>
            <person name="Rogers Y.-H."/>
            <person name="Friedman R."/>
            <person name="Venter J.C."/>
        </authorList>
    </citation>
    <scope>NUCLEOTIDE SEQUENCE [LARGE SCALE GENOMIC DNA]</scope>
    <source>
        <strain evidence="1">ATCC 700755</strain>
    </source>
</reference>
<dbReference type="PANTHER" id="PTHR42811">
    <property type="entry name" value="SERINE ACETYLTRANSFERASE"/>
    <property type="match status" value="1"/>
</dbReference>
<protein>
    <submittedName>
        <fullName evidence="1">O-acetyltransferase, LbetaH superfamily</fullName>
    </submittedName>
</protein>
<accession>K4IE82</accession>
<evidence type="ECO:0000313" key="2">
    <source>
        <dbReference type="Proteomes" id="UP000008514"/>
    </source>
</evidence>
<reference evidence="1" key="2">
    <citation type="submission" date="2012-09" db="EMBL/GenBank/DDBJ databases">
        <title>The complete sequence of Psychroflexus torquis an extreme psychrophile from sea-ice that is stimulated by light.</title>
        <authorList>
            <person name="Feng S."/>
            <person name="Powell S.M."/>
            <person name="Bowman J.P."/>
        </authorList>
    </citation>
    <scope>NUCLEOTIDE SEQUENCE [LARGE SCALE GENOMIC DNA]</scope>
    <source>
        <strain evidence="1">ATCC 700755</strain>
    </source>
</reference>
<sequence>MKRLSIGRALYEFFTGIILSIYCYRSIRVYLSNHLNIGIWKLYKQKTTLPHPVGIVIGYKVILGKGCKIYHNVTIGTKDTKNFKNAPYPIIGDNVLIYPNSIIIGDISIGDNVIIGAGAIVLNDIPSNSTVIGNPARIVKRKTL</sequence>
<dbReference type="eggNOG" id="COG1045">
    <property type="taxonomic scope" value="Bacteria"/>
</dbReference>
<dbReference type="RefSeq" id="WP_015024458.1">
    <property type="nucleotide sequence ID" value="NC_018721.1"/>
</dbReference>
<dbReference type="InterPro" id="IPR011004">
    <property type="entry name" value="Trimer_LpxA-like_sf"/>
</dbReference>
<dbReference type="InterPro" id="IPR001451">
    <property type="entry name" value="Hexapep"/>
</dbReference>
<evidence type="ECO:0000313" key="1">
    <source>
        <dbReference type="EMBL" id="AFU68877.1"/>
    </source>
</evidence>
<dbReference type="SUPFAM" id="SSF51161">
    <property type="entry name" value="Trimeric LpxA-like enzymes"/>
    <property type="match status" value="1"/>
</dbReference>
<gene>
    <name evidence="1" type="ordered locus">P700755_002084</name>
</gene>
<dbReference type="STRING" id="313595.P700755_002084"/>
<dbReference type="Proteomes" id="UP000008514">
    <property type="component" value="Chromosome"/>
</dbReference>
<keyword evidence="2" id="KW-1185">Reference proteome</keyword>
<dbReference type="AlphaFoldDB" id="K4IE82"/>
<dbReference type="KEGG" id="ptq:P700755_002084"/>
<dbReference type="EMBL" id="CP003879">
    <property type="protein sequence ID" value="AFU68877.1"/>
    <property type="molecule type" value="Genomic_DNA"/>
</dbReference>
<dbReference type="GO" id="GO:0016740">
    <property type="term" value="F:transferase activity"/>
    <property type="evidence" value="ECO:0007669"/>
    <property type="project" value="UniProtKB-KW"/>
</dbReference>
<dbReference type="OrthoDB" id="9814490at2"/>
<proteinExistence type="predicted"/>
<dbReference type="HOGENOM" id="CLU_051638_10_2_10"/>
<organism evidence="1 2">
    <name type="scientific">Psychroflexus torquis (strain ATCC 700755 / CIP 106069 / ACAM 623)</name>
    <dbReference type="NCBI Taxonomy" id="313595"/>
    <lineage>
        <taxon>Bacteria</taxon>
        <taxon>Pseudomonadati</taxon>
        <taxon>Bacteroidota</taxon>
        <taxon>Flavobacteriia</taxon>
        <taxon>Flavobacteriales</taxon>
        <taxon>Flavobacteriaceae</taxon>
        <taxon>Psychroflexus</taxon>
    </lineage>
</organism>
<dbReference type="Pfam" id="PF00132">
    <property type="entry name" value="Hexapep"/>
    <property type="match status" value="1"/>
</dbReference>
<name>K4IE82_PSYTT</name>
<dbReference type="Gene3D" id="2.160.10.10">
    <property type="entry name" value="Hexapeptide repeat proteins"/>
    <property type="match status" value="1"/>
</dbReference>